<accession>W4V2V8</accession>
<dbReference type="AlphaFoldDB" id="W4V2V8"/>
<dbReference type="Proteomes" id="UP000019109">
    <property type="component" value="Unassembled WGS sequence"/>
</dbReference>
<protein>
    <recommendedName>
        <fullName evidence="3">N-acetyltransferase domain-containing protein</fullName>
    </recommendedName>
</protein>
<dbReference type="Gene3D" id="3.40.50.1000">
    <property type="entry name" value="HAD superfamily/HAD-like"/>
    <property type="match status" value="1"/>
</dbReference>
<sequence length="275" mass="32038">MGFEIQNIRDLSEELNIGLDSMVFIDDNPIERESVKRELPEVTVPDFPQDTSELADFAIELYNNYFYILSPTDEDTVKTEIYRQNMKRRDAQKSSASYEDFLRTLETKIEIHRIRAENVQRAAQLTQKTNQFNLTTKRYSEQELLALIDEEGFDGFVVNVSDRFGDSGMVSVVITKHKTDSEVELDTFLLSCRVMGRFIEDQIIGFIEDFYKKSGYKKLITYYKPTEKNNPVKDLFERLGYTLLEVDSAGSKKYVLDLKESNTRCRKEFGELRVL</sequence>
<keyword evidence="2" id="KW-1185">Reference proteome</keyword>
<dbReference type="InterPro" id="IPR023214">
    <property type="entry name" value="HAD_sf"/>
</dbReference>
<proteinExistence type="predicted"/>
<dbReference type="Gene3D" id="3.40.630.30">
    <property type="match status" value="1"/>
</dbReference>
<dbReference type="EMBL" id="BAVR01000010">
    <property type="protein sequence ID" value="GAE87805.1"/>
    <property type="molecule type" value="Genomic_DNA"/>
</dbReference>
<evidence type="ECO:0008006" key="3">
    <source>
        <dbReference type="Google" id="ProtNLM"/>
    </source>
</evidence>
<dbReference type="RefSeq" id="WP_243467200.1">
    <property type="nucleotide sequence ID" value="NZ_BAVR01000010.1"/>
</dbReference>
<dbReference type="SUPFAM" id="SSF55729">
    <property type="entry name" value="Acyl-CoA N-acyltransferases (Nat)"/>
    <property type="match status" value="1"/>
</dbReference>
<organism evidence="1 2">
    <name type="scientific">Acetivibrio straminisolvens JCM 21531</name>
    <dbReference type="NCBI Taxonomy" id="1294263"/>
    <lineage>
        <taxon>Bacteria</taxon>
        <taxon>Bacillati</taxon>
        <taxon>Bacillota</taxon>
        <taxon>Clostridia</taxon>
        <taxon>Eubacteriales</taxon>
        <taxon>Oscillospiraceae</taxon>
        <taxon>Acetivibrio</taxon>
    </lineage>
</organism>
<comment type="caution">
    <text evidence="1">The sequence shown here is derived from an EMBL/GenBank/DDBJ whole genome shotgun (WGS) entry which is preliminary data.</text>
</comment>
<name>W4V2V8_9FIRM</name>
<reference evidence="1" key="1">
    <citation type="journal article" date="2014" name="Genome Announc.">
        <title>Draft Genome Sequence of Clostridium straminisolvens Strain JCM 21531T, Isolated from a Cellulose-Degrading Bacterial Community.</title>
        <authorList>
            <person name="Yuki M."/>
            <person name="Oshima K."/>
            <person name="Suda W."/>
            <person name="Sakamoto M."/>
            <person name="Kitamura K."/>
            <person name="Iida T."/>
            <person name="Hattori M."/>
            <person name="Ohkuma M."/>
        </authorList>
    </citation>
    <scope>NUCLEOTIDE SEQUENCE [LARGE SCALE GENOMIC DNA]</scope>
    <source>
        <strain evidence="1">JCM 21531</strain>
    </source>
</reference>
<evidence type="ECO:0000313" key="2">
    <source>
        <dbReference type="Proteomes" id="UP000019109"/>
    </source>
</evidence>
<dbReference type="NCBIfam" id="TIGR01686">
    <property type="entry name" value="FkbH"/>
    <property type="match status" value="1"/>
</dbReference>
<gene>
    <name evidence="1" type="ORF">JCM21531_1205</name>
</gene>
<dbReference type="STRING" id="1294263.JCM21531_1205"/>
<dbReference type="InterPro" id="IPR016181">
    <property type="entry name" value="Acyl_CoA_acyltransferase"/>
</dbReference>
<evidence type="ECO:0000313" key="1">
    <source>
        <dbReference type="EMBL" id="GAE87805.1"/>
    </source>
</evidence>
<dbReference type="InterPro" id="IPR010037">
    <property type="entry name" value="FkbH_domain"/>
</dbReference>